<feature type="compositionally biased region" description="Low complexity" evidence="3">
    <location>
        <begin position="123"/>
        <end position="132"/>
    </location>
</feature>
<feature type="non-terminal residue" evidence="5">
    <location>
        <position position="241"/>
    </location>
</feature>
<keyword evidence="6" id="KW-1185">Reference proteome</keyword>
<dbReference type="Gene3D" id="3.40.50.300">
    <property type="entry name" value="P-loop containing nucleotide triphosphate hydrolases"/>
    <property type="match status" value="1"/>
</dbReference>
<dbReference type="InterPro" id="IPR010488">
    <property type="entry name" value="Zeta_toxin_domain"/>
</dbReference>
<name>A0ABN9SJ95_9DINO</name>
<comment type="caution">
    <text evidence="5">The sequence shown here is derived from an EMBL/GenBank/DDBJ whole genome shotgun (WGS) entry which is preliminary data.</text>
</comment>
<gene>
    <name evidence="5" type="ORF">PCOR1329_LOCUS30074</name>
</gene>
<evidence type="ECO:0000256" key="2">
    <source>
        <dbReference type="ARBA" id="ARBA00022840"/>
    </source>
</evidence>
<evidence type="ECO:0000259" key="4">
    <source>
        <dbReference type="Pfam" id="PF06414"/>
    </source>
</evidence>
<feature type="compositionally biased region" description="Basic residues" evidence="3">
    <location>
        <begin position="156"/>
        <end position="186"/>
    </location>
</feature>
<keyword evidence="1" id="KW-0547">Nucleotide-binding</keyword>
<evidence type="ECO:0000256" key="1">
    <source>
        <dbReference type="ARBA" id="ARBA00022741"/>
    </source>
</evidence>
<dbReference type="Proteomes" id="UP001189429">
    <property type="component" value="Unassembled WGS sequence"/>
</dbReference>
<feature type="region of interest" description="Disordered" evidence="3">
    <location>
        <begin position="112"/>
        <end position="241"/>
    </location>
</feature>
<evidence type="ECO:0000313" key="6">
    <source>
        <dbReference type="Proteomes" id="UP001189429"/>
    </source>
</evidence>
<evidence type="ECO:0000313" key="5">
    <source>
        <dbReference type="EMBL" id="CAK0831823.1"/>
    </source>
</evidence>
<sequence>MDLIYEETGKSMDRIVKRVLPPFLKAGYRITTVLVHNKPEIAIGRAAGRFQKTGRYAPDDYIQGTFANNLETYMGLQKVDGLSEFVYCDNSAKQISCWRDRADGGALVPSSILLDGPPVTMGSKPAAKLAAKPAEKPAAKPAAKKPAAEPAEKPAAKKSRPRRSRRRSRPRRSRQRRCRPRSRPRAKAGGPRCHLQAARAEAASSKGALPCERAVQLSADRGLRGQPQLDARSRAAVFQGQ</sequence>
<feature type="compositionally biased region" description="Low complexity" evidence="3">
    <location>
        <begin position="197"/>
        <end position="208"/>
    </location>
</feature>
<dbReference type="Pfam" id="PF06414">
    <property type="entry name" value="Zeta_toxin"/>
    <property type="match status" value="1"/>
</dbReference>
<evidence type="ECO:0000256" key="3">
    <source>
        <dbReference type="SAM" id="MobiDB-lite"/>
    </source>
</evidence>
<proteinExistence type="predicted"/>
<accession>A0ABN9SJ95</accession>
<keyword evidence="2" id="KW-0067">ATP-binding</keyword>
<organism evidence="5 6">
    <name type="scientific">Prorocentrum cordatum</name>
    <dbReference type="NCBI Taxonomy" id="2364126"/>
    <lineage>
        <taxon>Eukaryota</taxon>
        <taxon>Sar</taxon>
        <taxon>Alveolata</taxon>
        <taxon>Dinophyceae</taxon>
        <taxon>Prorocentrales</taxon>
        <taxon>Prorocentraceae</taxon>
        <taxon>Prorocentrum</taxon>
    </lineage>
</organism>
<dbReference type="InterPro" id="IPR027417">
    <property type="entry name" value="P-loop_NTPase"/>
</dbReference>
<protein>
    <recommendedName>
        <fullName evidence="4">Zeta toxin domain-containing protein</fullName>
    </recommendedName>
</protein>
<dbReference type="EMBL" id="CAUYUJ010011464">
    <property type="protein sequence ID" value="CAK0831823.1"/>
    <property type="molecule type" value="Genomic_DNA"/>
</dbReference>
<reference evidence="5" key="1">
    <citation type="submission" date="2023-10" db="EMBL/GenBank/DDBJ databases">
        <authorList>
            <person name="Chen Y."/>
            <person name="Shah S."/>
            <person name="Dougan E. K."/>
            <person name="Thang M."/>
            <person name="Chan C."/>
        </authorList>
    </citation>
    <scope>NUCLEOTIDE SEQUENCE [LARGE SCALE GENOMIC DNA]</scope>
</reference>
<feature type="compositionally biased region" description="Basic and acidic residues" evidence="3">
    <location>
        <begin position="146"/>
        <end position="155"/>
    </location>
</feature>
<feature type="domain" description="Zeta toxin" evidence="4">
    <location>
        <begin position="2"/>
        <end position="85"/>
    </location>
</feature>